<keyword evidence="3" id="KW-0805">Transcription regulation</keyword>
<organism evidence="7 8">
    <name type="scientific">Glarea lozoyensis (strain ATCC 74030 / MF5533)</name>
    <dbReference type="NCBI Taxonomy" id="1104152"/>
    <lineage>
        <taxon>Eukaryota</taxon>
        <taxon>Fungi</taxon>
        <taxon>Dikarya</taxon>
        <taxon>Ascomycota</taxon>
        <taxon>Pezizomycotina</taxon>
        <taxon>Leotiomycetes</taxon>
        <taxon>Helotiales</taxon>
        <taxon>Helotiaceae</taxon>
        <taxon>Glarea</taxon>
    </lineage>
</organism>
<dbReference type="HOGENOM" id="CLU_1019610_0_0_1"/>
<evidence type="ECO:0000256" key="5">
    <source>
        <dbReference type="ARBA" id="ARBA00023242"/>
    </source>
</evidence>
<keyword evidence="4" id="KW-0804">Transcription</keyword>
<dbReference type="GO" id="GO:0010468">
    <property type="term" value="P:regulation of gene expression"/>
    <property type="evidence" value="ECO:0007669"/>
    <property type="project" value="UniProtKB-ARBA"/>
</dbReference>
<keyword evidence="8" id="KW-1185">Reference proteome</keyword>
<dbReference type="EMBL" id="AGUE01000092">
    <property type="protein sequence ID" value="EHL00226.1"/>
    <property type="molecule type" value="Genomic_DNA"/>
</dbReference>
<dbReference type="Proteomes" id="UP000005446">
    <property type="component" value="Unassembled WGS sequence"/>
</dbReference>
<evidence type="ECO:0000313" key="7">
    <source>
        <dbReference type="EMBL" id="EHL00226.1"/>
    </source>
</evidence>
<evidence type="ECO:0000313" key="8">
    <source>
        <dbReference type="Proteomes" id="UP000005446"/>
    </source>
</evidence>
<name>H0EML8_GLAL7</name>
<sequence length="273" mass="30883">MTFSRTSTTILFKSFHYSLEPENDLWFSVSYETSLRPVKTPPPPIRNNHFSNPRTVHDKHDFGRFTNSGIMAMSPSPQLSPIMGGSHRIDRQQSNSPPQQQLSKRDKKRTLLAERLAEITQQFSANRDVHYREQLQALQIDMNLIMEADGHGKEPLPNTPAEIDELVQENIRRSMMKSIGPTAPPRAGKVFADFAKEVNDSMEDRDAALVTHRRDFEVKLTLAAHSHMQRHPPFDDVESPPNGKSDDTPENEKNPTVNEPENDEDDSPPAPAA</sequence>
<dbReference type="Pfam" id="PF08598">
    <property type="entry name" value="Sds3"/>
    <property type="match status" value="1"/>
</dbReference>
<evidence type="ECO:0000256" key="1">
    <source>
        <dbReference type="ARBA" id="ARBA00004123"/>
    </source>
</evidence>
<accession>H0EML8</accession>
<dbReference type="GO" id="GO:0005654">
    <property type="term" value="C:nucleoplasm"/>
    <property type="evidence" value="ECO:0007669"/>
    <property type="project" value="UniProtKB-ARBA"/>
</dbReference>
<feature type="region of interest" description="Disordered" evidence="6">
    <location>
        <begin position="226"/>
        <end position="273"/>
    </location>
</feature>
<dbReference type="OrthoDB" id="70376at2759"/>
<evidence type="ECO:0000256" key="3">
    <source>
        <dbReference type="ARBA" id="ARBA00023015"/>
    </source>
</evidence>
<proteinExistence type="predicted"/>
<evidence type="ECO:0000256" key="6">
    <source>
        <dbReference type="SAM" id="MobiDB-lite"/>
    </source>
</evidence>
<keyword evidence="5" id="KW-0539">Nucleus</keyword>
<dbReference type="AlphaFoldDB" id="H0EML8"/>
<feature type="region of interest" description="Disordered" evidence="6">
    <location>
        <begin position="37"/>
        <end position="59"/>
    </location>
</feature>
<comment type="caution">
    <text evidence="7">The sequence shown here is derived from an EMBL/GenBank/DDBJ whole genome shotgun (WGS) entry which is preliminary data.</text>
</comment>
<dbReference type="InParanoid" id="H0EML8"/>
<feature type="compositionally biased region" description="Low complexity" evidence="6">
    <location>
        <begin position="92"/>
        <end position="101"/>
    </location>
</feature>
<evidence type="ECO:0000256" key="4">
    <source>
        <dbReference type="ARBA" id="ARBA00023163"/>
    </source>
</evidence>
<keyword evidence="2" id="KW-0678">Repressor</keyword>
<dbReference type="InterPro" id="IPR013907">
    <property type="entry name" value="Sds3"/>
</dbReference>
<gene>
    <name evidence="7" type="ORF">M7I_3857</name>
</gene>
<reference evidence="7 8" key="1">
    <citation type="journal article" date="2012" name="Eukaryot. Cell">
        <title>Genome sequence of the fungus Glarea lozoyensis: the first genome sequence of a species from the Helotiaceae family.</title>
        <authorList>
            <person name="Youssar L."/>
            <person name="Gruening B.A."/>
            <person name="Erxleben A."/>
            <person name="Guenther S."/>
            <person name="Huettel W."/>
        </authorList>
    </citation>
    <scope>NUCLEOTIDE SEQUENCE [LARGE SCALE GENOMIC DNA]</scope>
    <source>
        <strain evidence="8">ATCC 74030 / MF5533</strain>
    </source>
</reference>
<feature type="region of interest" description="Disordered" evidence="6">
    <location>
        <begin position="76"/>
        <end position="107"/>
    </location>
</feature>
<evidence type="ECO:0000256" key="2">
    <source>
        <dbReference type="ARBA" id="ARBA00022491"/>
    </source>
</evidence>
<feature type="compositionally biased region" description="Basic and acidic residues" evidence="6">
    <location>
        <begin position="244"/>
        <end position="253"/>
    </location>
</feature>
<protein>
    <submittedName>
        <fullName evidence="7">Uncharacterized protein</fullName>
    </submittedName>
</protein>
<comment type="subcellular location">
    <subcellularLocation>
        <location evidence="1">Nucleus</location>
    </subcellularLocation>
</comment>